<dbReference type="Pfam" id="PF23733">
    <property type="entry name" value="GRXCR1-2_C"/>
    <property type="match status" value="1"/>
</dbReference>
<evidence type="ECO:0000256" key="1">
    <source>
        <dbReference type="SAM" id="MobiDB-lite"/>
    </source>
</evidence>
<dbReference type="InterPro" id="IPR036249">
    <property type="entry name" value="Thioredoxin-like_sf"/>
</dbReference>
<dbReference type="OMA" id="CCIACNE"/>
<keyword evidence="2" id="KW-1133">Transmembrane helix</keyword>
<dbReference type="HOGENOM" id="CLU_029893_3_2_1"/>
<keyword evidence="2" id="KW-0812">Transmembrane</keyword>
<dbReference type="PANTHER" id="PTHR45669:SF22">
    <property type="entry name" value="GLUTAREDOXIN DOMAIN-CONTAINING CYSTEINE-RICH PROTEIN CG12206-RELATED"/>
    <property type="match status" value="1"/>
</dbReference>
<dbReference type="STRING" id="88036.D8SE75"/>
<accession>D8SE75</accession>
<dbReference type="PROSITE" id="PS51354">
    <property type="entry name" value="GLUTAREDOXIN_2"/>
    <property type="match status" value="1"/>
</dbReference>
<feature type="region of interest" description="Disordered" evidence="1">
    <location>
        <begin position="1"/>
        <end position="24"/>
    </location>
</feature>
<evidence type="ECO:0000313" key="5">
    <source>
        <dbReference type="Proteomes" id="UP000001514"/>
    </source>
</evidence>
<dbReference type="Proteomes" id="UP000001514">
    <property type="component" value="Unassembled WGS sequence"/>
</dbReference>
<dbReference type="InterPro" id="IPR002109">
    <property type="entry name" value="Glutaredoxin"/>
</dbReference>
<dbReference type="EMBL" id="GL377615">
    <property type="protein sequence ID" value="EFJ17160.1"/>
    <property type="molecule type" value="Genomic_DNA"/>
</dbReference>
<gene>
    <name evidence="4" type="ORF">SELMODRAFT_114914</name>
</gene>
<dbReference type="KEGG" id="smo:SELMODRAFT_114914"/>
<feature type="transmembrane region" description="Helical" evidence="2">
    <location>
        <begin position="192"/>
        <end position="213"/>
    </location>
</feature>
<feature type="domain" description="Glutaredoxin" evidence="3">
    <location>
        <begin position="43"/>
        <end position="108"/>
    </location>
</feature>
<sequence>MLSQEAPQCDGGQEENDQEENERRNFVESFQQCCPPGGESSVVLYCTSLRGIRKTYEDCRSMQMLFRTLGINIDERDVSMHSGFRTELRQLLGAPVGLPRVFIAGRFIGGAEEVRSMHEQGNLARLLQGMVSRHGSFLACDGCGGMRFVPCRWCRGSCKLFLVGGGGVKKCPHCNENGIVRCPICSSPKAVLVSRFLMFLVALMIVMVFQVTLHINASHRELYPGTLP</sequence>
<evidence type="ECO:0000313" key="4">
    <source>
        <dbReference type="EMBL" id="EFJ17160.1"/>
    </source>
</evidence>
<dbReference type="SUPFAM" id="SSF52833">
    <property type="entry name" value="Thioredoxin-like"/>
    <property type="match status" value="1"/>
</dbReference>
<dbReference type="Gramene" id="EFJ17160">
    <property type="protein sequence ID" value="EFJ17160"/>
    <property type="gene ID" value="SELMODRAFT_114914"/>
</dbReference>
<dbReference type="CDD" id="cd03031">
    <property type="entry name" value="GRX_GRX_like"/>
    <property type="match status" value="1"/>
</dbReference>
<dbReference type="InParanoid" id="D8SE75"/>
<evidence type="ECO:0000259" key="3">
    <source>
        <dbReference type="Pfam" id="PF00462"/>
    </source>
</evidence>
<dbReference type="FunCoup" id="D8SE75">
    <property type="interactions" value="93"/>
</dbReference>
<protein>
    <recommendedName>
        <fullName evidence="3">Glutaredoxin domain-containing protein</fullName>
    </recommendedName>
</protein>
<dbReference type="eggNOG" id="KOG2824">
    <property type="taxonomic scope" value="Eukaryota"/>
</dbReference>
<proteinExistence type="predicted"/>
<reference evidence="4 5" key="1">
    <citation type="journal article" date="2011" name="Science">
        <title>The Selaginella genome identifies genetic changes associated with the evolution of vascular plants.</title>
        <authorList>
            <person name="Banks J.A."/>
            <person name="Nishiyama T."/>
            <person name="Hasebe M."/>
            <person name="Bowman J.L."/>
            <person name="Gribskov M."/>
            <person name="dePamphilis C."/>
            <person name="Albert V.A."/>
            <person name="Aono N."/>
            <person name="Aoyama T."/>
            <person name="Ambrose B.A."/>
            <person name="Ashton N.W."/>
            <person name="Axtell M.J."/>
            <person name="Barker E."/>
            <person name="Barker M.S."/>
            <person name="Bennetzen J.L."/>
            <person name="Bonawitz N.D."/>
            <person name="Chapple C."/>
            <person name="Cheng C."/>
            <person name="Correa L.G."/>
            <person name="Dacre M."/>
            <person name="DeBarry J."/>
            <person name="Dreyer I."/>
            <person name="Elias M."/>
            <person name="Engstrom E.M."/>
            <person name="Estelle M."/>
            <person name="Feng L."/>
            <person name="Finet C."/>
            <person name="Floyd S.K."/>
            <person name="Frommer W.B."/>
            <person name="Fujita T."/>
            <person name="Gramzow L."/>
            <person name="Gutensohn M."/>
            <person name="Harholt J."/>
            <person name="Hattori M."/>
            <person name="Heyl A."/>
            <person name="Hirai T."/>
            <person name="Hiwatashi Y."/>
            <person name="Ishikawa M."/>
            <person name="Iwata M."/>
            <person name="Karol K.G."/>
            <person name="Koehler B."/>
            <person name="Kolukisaoglu U."/>
            <person name="Kubo M."/>
            <person name="Kurata T."/>
            <person name="Lalonde S."/>
            <person name="Li K."/>
            <person name="Li Y."/>
            <person name="Litt A."/>
            <person name="Lyons E."/>
            <person name="Manning G."/>
            <person name="Maruyama T."/>
            <person name="Michael T.P."/>
            <person name="Mikami K."/>
            <person name="Miyazaki S."/>
            <person name="Morinaga S."/>
            <person name="Murata T."/>
            <person name="Mueller-Roeber B."/>
            <person name="Nelson D.R."/>
            <person name="Obara M."/>
            <person name="Oguri Y."/>
            <person name="Olmstead R.G."/>
            <person name="Onodera N."/>
            <person name="Petersen B.L."/>
            <person name="Pils B."/>
            <person name="Prigge M."/>
            <person name="Rensing S.A."/>
            <person name="Riano-Pachon D.M."/>
            <person name="Roberts A.W."/>
            <person name="Sato Y."/>
            <person name="Scheller H.V."/>
            <person name="Schulz B."/>
            <person name="Schulz C."/>
            <person name="Shakirov E.V."/>
            <person name="Shibagaki N."/>
            <person name="Shinohara N."/>
            <person name="Shippen D.E."/>
            <person name="Soerensen I."/>
            <person name="Sotooka R."/>
            <person name="Sugimoto N."/>
            <person name="Sugita M."/>
            <person name="Sumikawa N."/>
            <person name="Tanurdzic M."/>
            <person name="Theissen G."/>
            <person name="Ulvskov P."/>
            <person name="Wakazuki S."/>
            <person name="Weng J.K."/>
            <person name="Willats W.W."/>
            <person name="Wipf D."/>
            <person name="Wolf P.G."/>
            <person name="Yang L."/>
            <person name="Zimmer A.D."/>
            <person name="Zhu Q."/>
            <person name="Mitros T."/>
            <person name="Hellsten U."/>
            <person name="Loque D."/>
            <person name="Otillar R."/>
            <person name="Salamov A."/>
            <person name="Schmutz J."/>
            <person name="Shapiro H."/>
            <person name="Lindquist E."/>
            <person name="Lucas S."/>
            <person name="Rokhsar D."/>
            <person name="Grigoriev I.V."/>
        </authorList>
    </citation>
    <scope>NUCLEOTIDE SEQUENCE [LARGE SCALE GENOMIC DNA]</scope>
</reference>
<keyword evidence="2" id="KW-0472">Membrane</keyword>
<name>D8SE75_SELML</name>
<dbReference type="Pfam" id="PF00462">
    <property type="entry name" value="Glutaredoxin"/>
    <property type="match status" value="1"/>
</dbReference>
<organism evidence="5">
    <name type="scientific">Selaginella moellendorffii</name>
    <name type="common">Spikemoss</name>
    <dbReference type="NCBI Taxonomy" id="88036"/>
    <lineage>
        <taxon>Eukaryota</taxon>
        <taxon>Viridiplantae</taxon>
        <taxon>Streptophyta</taxon>
        <taxon>Embryophyta</taxon>
        <taxon>Tracheophyta</taxon>
        <taxon>Lycopodiopsida</taxon>
        <taxon>Selaginellales</taxon>
        <taxon>Selaginellaceae</taxon>
        <taxon>Selaginella</taxon>
    </lineage>
</organism>
<dbReference type="Gene3D" id="3.40.30.10">
    <property type="entry name" value="Glutaredoxin"/>
    <property type="match status" value="1"/>
</dbReference>
<dbReference type="AlphaFoldDB" id="D8SE75"/>
<dbReference type="PANTHER" id="PTHR45669">
    <property type="entry name" value="GLUTAREDOXIN DOMAIN-CONTAINING CYSTEINE-RICH PROTEIN CG12206-RELATED"/>
    <property type="match status" value="1"/>
</dbReference>
<evidence type="ECO:0000256" key="2">
    <source>
        <dbReference type="SAM" id="Phobius"/>
    </source>
</evidence>
<keyword evidence="5" id="KW-1185">Reference proteome</keyword>